<evidence type="ECO:0000256" key="7">
    <source>
        <dbReference type="ARBA" id="ARBA00023125"/>
    </source>
</evidence>
<feature type="domain" description="GATA-type" evidence="13">
    <location>
        <begin position="724"/>
        <end position="777"/>
    </location>
</feature>
<dbReference type="InterPro" id="IPR039355">
    <property type="entry name" value="Transcription_factor_GATA"/>
</dbReference>
<evidence type="ECO:0000256" key="5">
    <source>
        <dbReference type="ARBA" id="ARBA00022833"/>
    </source>
</evidence>
<evidence type="ECO:0000256" key="12">
    <source>
        <dbReference type="SAM" id="MobiDB-lite"/>
    </source>
</evidence>
<dbReference type="GO" id="GO:0000978">
    <property type="term" value="F:RNA polymerase II cis-regulatory region sequence-specific DNA binding"/>
    <property type="evidence" value="ECO:0007669"/>
    <property type="project" value="TreeGrafter"/>
</dbReference>
<organism evidence="14">
    <name type="scientific">Menopon gallinae</name>
    <name type="common">poultry shaft louse</name>
    <dbReference type="NCBI Taxonomy" id="328185"/>
    <lineage>
        <taxon>Eukaryota</taxon>
        <taxon>Metazoa</taxon>
        <taxon>Ecdysozoa</taxon>
        <taxon>Arthropoda</taxon>
        <taxon>Hexapoda</taxon>
        <taxon>Insecta</taxon>
        <taxon>Pterygota</taxon>
        <taxon>Neoptera</taxon>
        <taxon>Paraneoptera</taxon>
        <taxon>Psocodea</taxon>
        <taxon>Troctomorpha</taxon>
        <taxon>Phthiraptera</taxon>
        <taxon>Amblycera</taxon>
        <taxon>Menoponidae</taxon>
        <taxon>Menopon</taxon>
    </lineage>
</organism>
<dbReference type="PANTHER" id="PTHR10071:SF281">
    <property type="entry name" value="BOX A-BINDING FACTOR-RELATED"/>
    <property type="match status" value="1"/>
</dbReference>
<evidence type="ECO:0000256" key="10">
    <source>
        <dbReference type="ARBA" id="ARBA00023242"/>
    </source>
</evidence>
<dbReference type="PRINTS" id="PR00619">
    <property type="entry name" value="GATAZNFINGER"/>
</dbReference>
<keyword evidence="10" id="KW-0539">Nucleus</keyword>
<dbReference type="Gene3D" id="3.30.50.10">
    <property type="entry name" value="Erythroid Transcription Factor GATA-1, subunit A"/>
    <property type="match status" value="2"/>
</dbReference>
<evidence type="ECO:0000256" key="4">
    <source>
        <dbReference type="ARBA" id="ARBA00022771"/>
    </source>
</evidence>
<dbReference type="AlphaFoldDB" id="A0AAW2IGN8"/>
<dbReference type="GO" id="GO:0005634">
    <property type="term" value="C:nucleus"/>
    <property type="evidence" value="ECO:0007669"/>
    <property type="project" value="UniProtKB-SubCell"/>
</dbReference>
<dbReference type="FunFam" id="3.30.50.10:FF:000001">
    <property type="entry name" value="GATA transcription factor (GATAd)"/>
    <property type="match status" value="1"/>
</dbReference>
<dbReference type="Pfam" id="PF00320">
    <property type="entry name" value="GATA"/>
    <property type="match status" value="2"/>
</dbReference>
<keyword evidence="3" id="KW-0677">Repeat</keyword>
<proteinExistence type="predicted"/>
<dbReference type="SUPFAM" id="SSF57716">
    <property type="entry name" value="Glucocorticoid receptor-like (DNA-binding domain)"/>
    <property type="match status" value="2"/>
</dbReference>
<feature type="compositionally biased region" description="Basic and acidic residues" evidence="12">
    <location>
        <begin position="364"/>
        <end position="376"/>
    </location>
</feature>
<reference evidence="14" key="1">
    <citation type="journal article" date="2024" name="Gigascience">
        <title>Chromosome-level genome of the poultry shaft louse Menopon gallinae provides insight into the host-switching and adaptive evolution of parasitic lice.</title>
        <authorList>
            <person name="Xu Y."/>
            <person name="Ma L."/>
            <person name="Liu S."/>
            <person name="Liang Y."/>
            <person name="Liu Q."/>
            <person name="He Z."/>
            <person name="Tian L."/>
            <person name="Duan Y."/>
            <person name="Cai W."/>
            <person name="Li H."/>
            <person name="Song F."/>
        </authorList>
    </citation>
    <scope>NUCLEOTIDE SEQUENCE</scope>
    <source>
        <strain evidence="14">Cailab_2023a</strain>
    </source>
</reference>
<feature type="region of interest" description="Disordered" evidence="12">
    <location>
        <begin position="428"/>
        <end position="451"/>
    </location>
</feature>
<feature type="domain" description="GATA-type" evidence="13">
    <location>
        <begin position="670"/>
        <end position="725"/>
    </location>
</feature>
<keyword evidence="6" id="KW-0805">Transcription regulation</keyword>
<dbReference type="InterPro" id="IPR013088">
    <property type="entry name" value="Znf_NHR/GATA"/>
</dbReference>
<feature type="region of interest" description="Disordered" evidence="12">
    <location>
        <begin position="352"/>
        <end position="376"/>
    </location>
</feature>
<evidence type="ECO:0000259" key="13">
    <source>
        <dbReference type="PROSITE" id="PS50114"/>
    </source>
</evidence>
<feature type="compositionally biased region" description="Low complexity" evidence="12">
    <location>
        <begin position="894"/>
        <end position="903"/>
    </location>
</feature>
<comment type="caution">
    <text evidence="14">The sequence shown here is derived from an EMBL/GenBank/DDBJ whole genome shotgun (WGS) entry which is preliminary data.</text>
</comment>
<evidence type="ECO:0000313" key="14">
    <source>
        <dbReference type="EMBL" id="KAL0281329.1"/>
    </source>
</evidence>
<evidence type="ECO:0000256" key="11">
    <source>
        <dbReference type="PROSITE-ProRule" id="PRU00094"/>
    </source>
</evidence>
<dbReference type="PROSITE" id="PS00344">
    <property type="entry name" value="GATA_ZN_FINGER_1"/>
    <property type="match status" value="2"/>
</dbReference>
<evidence type="ECO:0000256" key="9">
    <source>
        <dbReference type="ARBA" id="ARBA00023163"/>
    </source>
</evidence>
<sequence length="915" mass="102268">MTSVVSSYHAESEEAPTRGDELEPYDEIALTKAEKSMKQLNSSDRNSTNEIAGNENIEKEYGEEESDETARANREPEFNIRCHNDQIQSNFNCQSVNNNGIESFDYRKMKTDQQNRISVLKEGRHYQEAMKKERTVKRQISVHADHDYHEKTATVKIKMEERVGEASSTEASACDNASISVANGSDADWEAGKDVSDGDLSKQLISYQLNESDVTKQQKNNGEKSEAKDTAPINYDTIDNDSRYFYNEHYKNNNFYNNERDLDNYRVNDYYQNFRSKSDVMFNEKEISLINENREYEYQAPAEYNNNEIVSNYMRQSEEMFLIQDAFQSQAIHKNIDQVIADTLKSDDENNYSYINYQNGPSPAKDEASSNSSQDEKLNPKILNLSHIKYGHSGRSTTVLTNSAEYAGNFEQLNGGRMPIINSNEIQFEESPSPNGNLQSLDSPPATSQGQTALAGARLENSILHTWPSAVLQCANTLTSTASTITSNSHGGSVLQSLSPPKEINNSDCDTQELYSMATENQELTNLHSSFQHDSVVSSPTLLNSPTGSSNPIMFHQKNYYPLNSTPNMSDQSSSGQLWSSGDSECNKTSLPSFQRRFPPMNRMHPYSLHRTYPNNPSGYLAGSTENASQWYEQSGSNISQYNVPGARVRSTSQLPTAMSASASLSALDYSEGRECVNCGAVSTPLWRRDGTGHYLCNACGLYHKMNGMNRPLVKQPKRLTAHKRAGLQCTNCKTMTTSLWRRNALGEPVCNACGLYFKLHGINRPLAMKKDSIQTRKRKPRDASKTEGLNNVTSPISNPSPSAVGAAAKRIKLEQRDSYADGRNSNHQITNLVSNSLSPYSSLYSQCGTHESQSKLYCAPYHTQISPETFYDFAQSSPIDSQPLPVKIEEQSSHPSSSPSSPKVIDMERPRASR</sequence>
<keyword evidence="8" id="KW-0010">Activator</keyword>
<dbReference type="PROSITE" id="PS50114">
    <property type="entry name" value="GATA_ZN_FINGER_2"/>
    <property type="match status" value="2"/>
</dbReference>
<dbReference type="CDD" id="cd00202">
    <property type="entry name" value="ZnF_GATA"/>
    <property type="match status" value="2"/>
</dbReference>
<dbReference type="GO" id="GO:0000122">
    <property type="term" value="P:negative regulation of transcription by RNA polymerase II"/>
    <property type="evidence" value="ECO:0007669"/>
    <property type="project" value="TreeGrafter"/>
</dbReference>
<keyword evidence="9" id="KW-0804">Transcription</keyword>
<feature type="compositionally biased region" description="Polar residues" evidence="12">
    <location>
        <begin position="788"/>
        <end position="802"/>
    </location>
</feature>
<name>A0AAW2IGN8_9NEOP</name>
<dbReference type="EMBL" id="JARGDH010000001">
    <property type="protein sequence ID" value="KAL0281329.1"/>
    <property type="molecule type" value="Genomic_DNA"/>
</dbReference>
<feature type="compositionally biased region" description="Basic and acidic residues" evidence="12">
    <location>
        <begin position="10"/>
        <end position="21"/>
    </location>
</feature>
<dbReference type="GO" id="GO:0000981">
    <property type="term" value="F:DNA-binding transcription factor activity, RNA polymerase II-specific"/>
    <property type="evidence" value="ECO:0007669"/>
    <property type="project" value="TreeGrafter"/>
</dbReference>
<feature type="compositionally biased region" description="Polar residues" evidence="12">
    <location>
        <begin position="352"/>
        <end position="361"/>
    </location>
</feature>
<feature type="compositionally biased region" description="Polar residues" evidence="12">
    <location>
        <begin position="38"/>
        <end position="51"/>
    </location>
</feature>
<dbReference type="GO" id="GO:0045165">
    <property type="term" value="P:cell fate commitment"/>
    <property type="evidence" value="ECO:0007669"/>
    <property type="project" value="TreeGrafter"/>
</dbReference>
<dbReference type="InterPro" id="IPR000679">
    <property type="entry name" value="Znf_GATA"/>
</dbReference>
<keyword evidence="7" id="KW-0238">DNA-binding</keyword>
<feature type="region of interest" description="Disordered" evidence="12">
    <location>
        <begin position="211"/>
        <end position="234"/>
    </location>
</feature>
<comment type="subcellular location">
    <subcellularLocation>
        <location evidence="1">Nucleus</location>
    </subcellularLocation>
</comment>
<feature type="compositionally biased region" description="Basic and acidic residues" evidence="12">
    <location>
        <begin position="213"/>
        <end position="229"/>
    </location>
</feature>
<feature type="region of interest" description="Disordered" evidence="12">
    <location>
        <begin position="1"/>
        <end position="73"/>
    </location>
</feature>
<feature type="region of interest" description="Disordered" evidence="12">
    <location>
        <begin position="873"/>
        <end position="915"/>
    </location>
</feature>
<keyword evidence="4 11" id="KW-0863">Zinc-finger</keyword>
<evidence type="ECO:0000256" key="6">
    <source>
        <dbReference type="ARBA" id="ARBA00023015"/>
    </source>
</evidence>
<dbReference type="PANTHER" id="PTHR10071">
    <property type="entry name" value="TRANSCRIPTION FACTOR GATA FAMILY MEMBER"/>
    <property type="match status" value="1"/>
</dbReference>
<protein>
    <recommendedName>
        <fullName evidence="13">GATA-type domain-containing protein</fullName>
    </recommendedName>
</protein>
<dbReference type="SMART" id="SM00401">
    <property type="entry name" value="ZnF_GATA"/>
    <property type="match status" value="2"/>
</dbReference>
<gene>
    <name evidence="14" type="ORF">PYX00_002348</name>
</gene>
<evidence type="ECO:0000256" key="1">
    <source>
        <dbReference type="ARBA" id="ARBA00004123"/>
    </source>
</evidence>
<feature type="region of interest" description="Disordered" evidence="12">
    <location>
        <begin position="485"/>
        <end position="504"/>
    </location>
</feature>
<evidence type="ECO:0000256" key="8">
    <source>
        <dbReference type="ARBA" id="ARBA00023159"/>
    </source>
</evidence>
<keyword evidence="2" id="KW-0479">Metal-binding</keyword>
<dbReference type="GO" id="GO:0045944">
    <property type="term" value="P:positive regulation of transcription by RNA polymerase II"/>
    <property type="evidence" value="ECO:0007669"/>
    <property type="project" value="TreeGrafter"/>
</dbReference>
<feature type="compositionally biased region" description="Basic and acidic residues" evidence="12">
    <location>
        <begin position="906"/>
        <end position="915"/>
    </location>
</feature>
<accession>A0AAW2IGN8</accession>
<evidence type="ECO:0000256" key="3">
    <source>
        <dbReference type="ARBA" id="ARBA00022737"/>
    </source>
</evidence>
<feature type="region of interest" description="Disordered" evidence="12">
    <location>
        <begin position="771"/>
        <end position="808"/>
    </location>
</feature>
<dbReference type="GO" id="GO:0008270">
    <property type="term" value="F:zinc ion binding"/>
    <property type="evidence" value="ECO:0007669"/>
    <property type="project" value="UniProtKB-KW"/>
</dbReference>
<dbReference type="FunFam" id="3.30.50.10:FF:000032">
    <property type="entry name" value="Transcription factor GATA-3"/>
    <property type="match status" value="1"/>
</dbReference>
<keyword evidence="5" id="KW-0862">Zinc</keyword>
<evidence type="ECO:0000256" key="2">
    <source>
        <dbReference type="ARBA" id="ARBA00022723"/>
    </source>
</evidence>